<dbReference type="OrthoDB" id="3032844at2759"/>
<keyword evidence="2" id="KW-0053">Apoptosis</keyword>
<evidence type="ECO:0000256" key="2">
    <source>
        <dbReference type="ARBA" id="ARBA00022703"/>
    </source>
</evidence>
<evidence type="ECO:0000313" key="7">
    <source>
        <dbReference type="EMBL" id="KAF5338498.1"/>
    </source>
</evidence>
<dbReference type="Proteomes" id="UP000541558">
    <property type="component" value="Unassembled WGS sequence"/>
</dbReference>
<evidence type="ECO:0000256" key="5">
    <source>
        <dbReference type="SAM" id="Phobius"/>
    </source>
</evidence>
<dbReference type="PANTHER" id="PTHR48104:SF30">
    <property type="entry name" value="METACASPASE-1"/>
    <property type="match status" value="1"/>
</dbReference>
<feature type="transmembrane region" description="Helical" evidence="5">
    <location>
        <begin position="46"/>
        <end position="74"/>
    </location>
</feature>
<dbReference type="InterPro" id="IPR011600">
    <property type="entry name" value="Pept_C14_caspase"/>
</dbReference>
<dbReference type="AlphaFoldDB" id="A0A8H5CCZ5"/>
<name>A0A8H5CCZ5_9AGAR</name>
<gene>
    <name evidence="7" type="ORF">D9611_013276</name>
</gene>
<sequence>MSTDQDQAPGVVGVATSGIQDVSALLPLLGTEQCERLITSALQRGLLYAAATPMSVFGSLGIVKAGFVVLWTSIDSRLFPGPTLMQNAGFTPAGIGELLVHVAGSNRHLYVAEDKLRSILAKKRIRSVKINLLSKDLLLWNFRLIAWTAFLSAFGLTPYIYLIIRFLPDKPFYTTWLYPVLRIAGCDIVAISIQFIFQLRILEETYCRIRFLATDNCFKDHGKSLPEFWDSNERSKNVLIQLRSWLRTDAPLINTPSEPTPDFGLPEDETPPEVSLSLDDNTKRLFLEGLGRMTSFSFPSFGTKASPAAVVPQVPVTPDSSEIEKGPSAERVEGGPVPHLPRRSWRFNPELYFTTFLLWIIQGQLLFGIGLSIVGYIGCFSVVQAAPRSNSKGPLVWLALEAVLAIARTLLWAWNPTWDDAKSPIALEKVVHEDGALVTKKCSYGIGWMLDSVTADDMHALIVGINVYNTHDLPDLSECVGDAHRVAAYLEDTLLVPRSQIVTLYDSDATKDRIIEELKRLVHRGSVTQDAPIVIYFATHSFVTGDNKKTFLVPHQDGKQEPGTELENTCLSYDEVVDLLQHIAEEKTDNITIILDSCNAGAMGRNEKFTATAAGRNTSSRARGPSSPSTSARGVIDGDENNDYLWQSNTPFASRAMRIQERISKKTTEIMVGHSSHILLAGTGVDTEAFEQKGKGGVFTQSLLGALREPGALDTMTYKKLVDEINKRMKSRRQEALCTTIYQNRLLFNGLFSRKLNEDSSMPVFKKSLSTPFAPKVSAAMSSTRKSKHSSSSHGSTSSSDSKPSSRSKPIPIAKSRTKVVFIQLPPHTQPPALSSLPSHRTAPHPHPVLISSSYPGRHHLQGSSPPRVTYAFPSSAPLSQPSGSSPPFRPRQSSITTGGGSPPTRGTINGSPSMSFHHVTRASGSAPTAPIPVGRASSHDSFARATITRSDLEDEYYSHPAVREYELQKAAEQARWTRHLMMERERARVQVGDSSKREVSGLREREGRPLRVSVSHQQRY</sequence>
<feature type="domain" description="Peptidase C14 caspase" evidence="6">
    <location>
        <begin position="459"/>
        <end position="743"/>
    </location>
</feature>
<feature type="transmembrane region" description="Helical" evidence="5">
    <location>
        <begin position="144"/>
        <end position="164"/>
    </location>
</feature>
<feature type="transmembrane region" description="Helical" evidence="5">
    <location>
        <begin position="356"/>
        <end position="383"/>
    </location>
</feature>
<organism evidence="7 8">
    <name type="scientific">Ephemerocybe angulata</name>
    <dbReference type="NCBI Taxonomy" id="980116"/>
    <lineage>
        <taxon>Eukaryota</taxon>
        <taxon>Fungi</taxon>
        <taxon>Dikarya</taxon>
        <taxon>Basidiomycota</taxon>
        <taxon>Agaricomycotina</taxon>
        <taxon>Agaricomycetes</taxon>
        <taxon>Agaricomycetidae</taxon>
        <taxon>Agaricales</taxon>
        <taxon>Agaricineae</taxon>
        <taxon>Psathyrellaceae</taxon>
        <taxon>Ephemerocybe</taxon>
    </lineage>
</organism>
<dbReference type="Pfam" id="PF00656">
    <property type="entry name" value="Peptidase_C14"/>
    <property type="match status" value="1"/>
</dbReference>
<feature type="region of interest" description="Disordered" evidence="4">
    <location>
        <begin position="252"/>
        <end position="274"/>
    </location>
</feature>
<dbReference type="GO" id="GO:0006508">
    <property type="term" value="P:proteolysis"/>
    <property type="evidence" value="ECO:0007669"/>
    <property type="project" value="InterPro"/>
</dbReference>
<feature type="region of interest" description="Disordered" evidence="4">
    <location>
        <begin position="827"/>
        <end position="941"/>
    </location>
</feature>
<dbReference type="SUPFAM" id="SSF52129">
    <property type="entry name" value="Caspase-like"/>
    <property type="match status" value="1"/>
</dbReference>
<feature type="region of interest" description="Disordered" evidence="4">
    <location>
        <begin position="611"/>
        <end position="638"/>
    </location>
</feature>
<accession>A0A8H5CCZ5</accession>
<keyword evidence="3" id="KW-0788">Thiol protease</keyword>
<feature type="transmembrane region" description="Helical" evidence="5">
    <location>
        <begin position="176"/>
        <end position="197"/>
    </location>
</feature>
<dbReference type="GO" id="GO:0006915">
    <property type="term" value="P:apoptotic process"/>
    <property type="evidence" value="ECO:0007669"/>
    <property type="project" value="UniProtKB-KW"/>
</dbReference>
<evidence type="ECO:0000259" key="6">
    <source>
        <dbReference type="Pfam" id="PF00656"/>
    </source>
</evidence>
<reference evidence="7 8" key="1">
    <citation type="journal article" date="2020" name="ISME J.">
        <title>Uncovering the hidden diversity of litter-decomposition mechanisms in mushroom-forming fungi.</title>
        <authorList>
            <person name="Floudas D."/>
            <person name="Bentzer J."/>
            <person name="Ahren D."/>
            <person name="Johansson T."/>
            <person name="Persson P."/>
            <person name="Tunlid A."/>
        </authorList>
    </citation>
    <scope>NUCLEOTIDE SEQUENCE [LARGE SCALE GENOMIC DNA]</scope>
    <source>
        <strain evidence="7 8">CBS 175.51</strain>
    </source>
</reference>
<dbReference type="PANTHER" id="PTHR48104">
    <property type="entry name" value="METACASPASE-4"/>
    <property type="match status" value="1"/>
</dbReference>
<dbReference type="EMBL" id="JAACJK010000013">
    <property type="protein sequence ID" value="KAF5338498.1"/>
    <property type="molecule type" value="Genomic_DNA"/>
</dbReference>
<protein>
    <recommendedName>
        <fullName evidence="6">Peptidase C14 caspase domain-containing protein</fullName>
    </recommendedName>
</protein>
<evidence type="ECO:0000256" key="1">
    <source>
        <dbReference type="ARBA" id="ARBA00009005"/>
    </source>
</evidence>
<dbReference type="GO" id="GO:0004197">
    <property type="term" value="F:cysteine-type endopeptidase activity"/>
    <property type="evidence" value="ECO:0007669"/>
    <property type="project" value="InterPro"/>
</dbReference>
<dbReference type="Gene3D" id="3.40.50.1460">
    <property type="match status" value="1"/>
</dbReference>
<dbReference type="GO" id="GO:0005737">
    <property type="term" value="C:cytoplasm"/>
    <property type="evidence" value="ECO:0007669"/>
    <property type="project" value="TreeGrafter"/>
</dbReference>
<comment type="similarity">
    <text evidence="1">Belongs to the peptidase C14B family.</text>
</comment>
<evidence type="ECO:0000256" key="4">
    <source>
        <dbReference type="SAM" id="MobiDB-lite"/>
    </source>
</evidence>
<feature type="region of interest" description="Disordered" evidence="4">
    <location>
        <begin position="776"/>
        <end position="815"/>
    </location>
</feature>
<feature type="compositionally biased region" description="Basic and acidic residues" evidence="4">
    <location>
        <begin position="988"/>
        <end position="1010"/>
    </location>
</feature>
<keyword evidence="5" id="KW-0472">Membrane</keyword>
<feature type="compositionally biased region" description="Polar residues" evidence="4">
    <location>
        <begin position="615"/>
        <end position="632"/>
    </location>
</feature>
<keyword evidence="3" id="KW-0378">Hydrolase</keyword>
<evidence type="ECO:0000256" key="3">
    <source>
        <dbReference type="ARBA" id="ARBA00022807"/>
    </source>
</evidence>
<keyword evidence="8" id="KW-1185">Reference proteome</keyword>
<feature type="compositionally biased region" description="Low complexity" evidence="4">
    <location>
        <begin position="792"/>
        <end position="810"/>
    </location>
</feature>
<keyword evidence="5" id="KW-0812">Transmembrane</keyword>
<comment type="caution">
    <text evidence="7">The sequence shown here is derived from an EMBL/GenBank/DDBJ whole genome shotgun (WGS) entry which is preliminary data.</text>
</comment>
<feature type="compositionally biased region" description="Low complexity" evidence="4">
    <location>
        <begin position="874"/>
        <end position="887"/>
    </location>
</feature>
<evidence type="ECO:0000313" key="8">
    <source>
        <dbReference type="Proteomes" id="UP000541558"/>
    </source>
</evidence>
<dbReference type="InterPro" id="IPR050452">
    <property type="entry name" value="Metacaspase"/>
</dbReference>
<feature type="region of interest" description="Disordered" evidence="4">
    <location>
        <begin position="988"/>
        <end position="1021"/>
    </location>
</feature>
<keyword evidence="3" id="KW-0645">Protease</keyword>
<proteinExistence type="inferred from homology"/>
<keyword evidence="5" id="KW-1133">Transmembrane helix</keyword>
<dbReference type="InterPro" id="IPR029030">
    <property type="entry name" value="Caspase-like_dom_sf"/>
</dbReference>